<dbReference type="EMBL" id="WHWB01032822">
    <property type="protein sequence ID" value="KAJ7423525.1"/>
    <property type="molecule type" value="Genomic_DNA"/>
</dbReference>
<comment type="caution">
    <text evidence="1">The sequence shown here is derived from an EMBL/GenBank/DDBJ whole genome shotgun (WGS) entry which is preliminary data.</text>
</comment>
<protein>
    <submittedName>
        <fullName evidence="1">Uncharacterized protein</fullName>
    </submittedName>
</protein>
<keyword evidence="2" id="KW-1185">Reference proteome</keyword>
<reference evidence="1" key="1">
    <citation type="submission" date="2019-10" db="EMBL/GenBank/DDBJ databases">
        <authorList>
            <person name="Soares A.E.R."/>
            <person name="Aleixo A."/>
            <person name="Schneider P."/>
            <person name="Miyaki C.Y."/>
            <person name="Schneider M.P."/>
            <person name="Mello C."/>
            <person name="Vasconcelos A.T.R."/>
        </authorList>
    </citation>
    <scope>NUCLEOTIDE SEQUENCE</scope>
    <source>
        <tissue evidence="1">Muscle</tissue>
    </source>
</reference>
<dbReference type="Proteomes" id="UP001145742">
    <property type="component" value="Unassembled WGS sequence"/>
</dbReference>
<evidence type="ECO:0000313" key="1">
    <source>
        <dbReference type="EMBL" id="KAJ7423525.1"/>
    </source>
</evidence>
<sequence>MTWTQDWKGYLSKFADDIKLGGALQRDLNKLEHWAITNCVKFYKGSARFYTWDGATLDKDDDDDGDDDDDDGGG</sequence>
<organism evidence="1 2">
    <name type="scientific">Willisornis vidua</name>
    <name type="common">Xingu scale-backed antbird</name>
    <dbReference type="NCBI Taxonomy" id="1566151"/>
    <lineage>
        <taxon>Eukaryota</taxon>
        <taxon>Metazoa</taxon>
        <taxon>Chordata</taxon>
        <taxon>Craniata</taxon>
        <taxon>Vertebrata</taxon>
        <taxon>Euteleostomi</taxon>
        <taxon>Archelosauria</taxon>
        <taxon>Archosauria</taxon>
        <taxon>Dinosauria</taxon>
        <taxon>Saurischia</taxon>
        <taxon>Theropoda</taxon>
        <taxon>Coelurosauria</taxon>
        <taxon>Aves</taxon>
        <taxon>Neognathae</taxon>
        <taxon>Neoaves</taxon>
        <taxon>Telluraves</taxon>
        <taxon>Australaves</taxon>
        <taxon>Passeriformes</taxon>
        <taxon>Thamnophilidae</taxon>
        <taxon>Willisornis</taxon>
    </lineage>
</organism>
<proteinExistence type="predicted"/>
<accession>A0ABQ9DKS1</accession>
<evidence type="ECO:0000313" key="2">
    <source>
        <dbReference type="Proteomes" id="UP001145742"/>
    </source>
</evidence>
<gene>
    <name evidence="1" type="ORF">WISP_33457</name>
</gene>
<name>A0ABQ9DKS1_9PASS</name>